<reference evidence="1 2" key="1">
    <citation type="submission" date="2018-03" db="EMBL/GenBank/DDBJ databases">
        <title>Genomic Encyclopedia of Archaeal and Bacterial Type Strains, Phase II (KMG-II): from individual species to whole genera.</title>
        <authorList>
            <person name="Goeker M."/>
        </authorList>
    </citation>
    <scope>NUCLEOTIDE SEQUENCE [LARGE SCALE GENOMIC DNA]</scope>
    <source>
        <strain evidence="1 2">DSM 43146</strain>
    </source>
</reference>
<keyword evidence="2" id="KW-1185">Reference proteome</keyword>
<proteinExistence type="predicted"/>
<name>A0A2T0JXI2_9ACTN</name>
<dbReference type="AlphaFoldDB" id="A0A2T0JXI2"/>
<evidence type="ECO:0008006" key="3">
    <source>
        <dbReference type="Google" id="ProtNLM"/>
    </source>
</evidence>
<accession>A0A2T0JXI2</accession>
<gene>
    <name evidence="1" type="ORF">CLV67_127104</name>
</gene>
<evidence type="ECO:0000313" key="1">
    <source>
        <dbReference type="EMBL" id="PRX12681.1"/>
    </source>
</evidence>
<dbReference type="InterPro" id="IPR011335">
    <property type="entry name" value="Restrct_endonuc-II-like"/>
</dbReference>
<protein>
    <recommendedName>
        <fullName evidence="3">Very-short-patch-repair endonuclease</fullName>
    </recommendedName>
</protein>
<dbReference type="SUPFAM" id="SSF52980">
    <property type="entry name" value="Restriction endonuclease-like"/>
    <property type="match status" value="1"/>
</dbReference>
<evidence type="ECO:0000313" key="2">
    <source>
        <dbReference type="Proteomes" id="UP000239415"/>
    </source>
</evidence>
<dbReference type="Proteomes" id="UP000239415">
    <property type="component" value="Unassembled WGS sequence"/>
</dbReference>
<sequence length="372" mass="41154">MTKALRVHGERYDYSRVEYHRSQNKVTIVCTEHGPFEQVPSSHLAGCGCPVCGNRAIGESKAGTTASFVGKARDVHGDTYDYSRVDYTRSHVAVTIVCTEHGPFRQAPNAHLGGQGCPECGFRRISVARAGNLEAFLERAFVVHGSRFDYGGTVFAGSHVKVTILCREHGEFQQTPASHLNGSGCPSCGVQARRIAIAGTTDLFVTRSRVVHGDTYDYSSVDYRNAMTRVAIGCPRHGRFLQVPPVHLAGSGCPRCSTSKGESAVARHLSALGLRYEHQWRDHDCRDIRPLAFDFALVEQRLLIEFDGIQHSRPVRWGSMSQEVADALFDGVRRRDRIKDEWAARNGWTLLRLTDATTIEERLLAVVTGQSD</sequence>
<dbReference type="RefSeq" id="WP_106329508.1">
    <property type="nucleotide sequence ID" value="NZ_BOMO01000152.1"/>
</dbReference>
<dbReference type="OrthoDB" id="878605at2"/>
<dbReference type="Gene3D" id="3.40.960.10">
    <property type="entry name" value="VSR Endonuclease"/>
    <property type="match status" value="1"/>
</dbReference>
<dbReference type="EMBL" id="PVMZ01000027">
    <property type="protein sequence ID" value="PRX12681.1"/>
    <property type="molecule type" value="Genomic_DNA"/>
</dbReference>
<comment type="caution">
    <text evidence="1">The sequence shown here is derived from an EMBL/GenBank/DDBJ whole genome shotgun (WGS) entry which is preliminary data.</text>
</comment>
<organism evidence="1 2">
    <name type="scientific">Actinoplanes italicus</name>
    <dbReference type="NCBI Taxonomy" id="113567"/>
    <lineage>
        <taxon>Bacteria</taxon>
        <taxon>Bacillati</taxon>
        <taxon>Actinomycetota</taxon>
        <taxon>Actinomycetes</taxon>
        <taxon>Micromonosporales</taxon>
        <taxon>Micromonosporaceae</taxon>
        <taxon>Actinoplanes</taxon>
    </lineage>
</organism>